<dbReference type="Pfam" id="PF19744">
    <property type="entry name" value="DUF6232"/>
    <property type="match status" value="1"/>
</dbReference>
<dbReference type="AlphaFoldDB" id="A0A285KDW4"/>
<keyword evidence="1" id="KW-1133">Transmembrane helix</keyword>
<dbReference type="EMBL" id="OBDY01000038">
    <property type="protein sequence ID" value="SNY70792.1"/>
    <property type="molecule type" value="Genomic_DNA"/>
</dbReference>
<protein>
    <submittedName>
        <fullName evidence="2">Uncharacterized protein</fullName>
    </submittedName>
</protein>
<dbReference type="RefSeq" id="WP_097328450.1">
    <property type="nucleotide sequence ID" value="NZ_OBDY01000038.1"/>
</dbReference>
<accession>A0A285KDW4</accession>
<gene>
    <name evidence="2" type="ORF">SAMN05421748_13856</name>
</gene>
<keyword evidence="1" id="KW-0472">Membrane</keyword>
<feature type="transmembrane region" description="Helical" evidence="1">
    <location>
        <begin position="50"/>
        <end position="70"/>
    </location>
</feature>
<evidence type="ECO:0000256" key="1">
    <source>
        <dbReference type="SAM" id="Phobius"/>
    </source>
</evidence>
<keyword evidence="1" id="KW-0812">Transmembrane</keyword>
<organism evidence="2 3">
    <name type="scientific">Paractinoplanes atraurantiacus</name>
    <dbReference type="NCBI Taxonomy" id="1036182"/>
    <lineage>
        <taxon>Bacteria</taxon>
        <taxon>Bacillati</taxon>
        <taxon>Actinomycetota</taxon>
        <taxon>Actinomycetes</taxon>
        <taxon>Micromonosporales</taxon>
        <taxon>Micromonosporaceae</taxon>
        <taxon>Paractinoplanes</taxon>
    </lineage>
</organism>
<dbReference type="OrthoDB" id="3296259at2"/>
<dbReference type="InterPro" id="IPR045629">
    <property type="entry name" value="DUF6232"/>
</dbReference>
<sequence length="151" mass="16545">MSKRTYYRGPDAVVTDDYFVWRTTPVRSYVVRDLRNVGQLRAVAEPASPVRVSVAAALTVGAIGAGWTVLEPPHAYAIGLVAVTVPVACALPSMFRRKGGRAWELHAGYRGVEVVLYSCADERQFNQVKRALRRAMEDARPPAGDLRFAAA</sequence>
<name>A0A285KDW4_9ACTN</name>
<feature type="transmembrane region" description="Helical" evidence="1">
    <location>
        <begin position="76"/>
        <end position="95"/>
    </location>
</feature>
<keyword evidence="3" id="KW-1185">Reference proteome</keyword>
<evidence type="ECO:0000313" key="2">
    <source>
        <dbReference type="EMBL" id="SNY70792.1"/>
    </source>
</evidence>
<proteinExistence type="predicted"/>
<dbReference type="Proteomes" id="UP000219612">
    <property type="component" value="Unassembled WGS sequence"/>
</dbReference>
<reference evidence="2 3" key="1">
    <citation type="submission" date="2017-09" db="EMBL/GenBank/DDBJ databases">
        <authorList>
            <person name="Ehlers B."/>
            <person name="Leendertz F.H."/>
        </authorList>
    </citation>
    <scope>NUCLEOTIDE SEQUENCE [LARGE SCALE GENOMIC DNA]</scope>
    <source>
        <strain evidence="2 3">CGMCC 4.6857</strain>
    </source>
</reference>
<evidence type="ECO:0000313" key="3">
    <source>
        <dbReference type="Proteomes" id="UP000219612"/>
    </source>
</evidence>